<organism evidence="2 3">
    <name type="scientific">Phocaeicola coprocola DSM 17136</name>
    <dbReference type="NCBI Taxonomy" id="470145"/>
    <lineage>
        <taxon>Bacteria</taxon>
        <taxon>Pseudomonadati</taxon>
        <taxon>Bacteroidota</taxon>
        <taxon>Bacteroidia</taxon>
        <taxon>Bacteroidales</taxon>
        <taxon>Bacteroidaceae</taxon>
        <taxon>Phocaeicola</taxon>
    </lineage>
</organism>
<dbReference type="HOGENOM" id="CLU_2418132_0_0_10"/>
<sequence>MAGTTKDMSLIKQVLQLKQAGESNRGVSRKLPIDKETVNGYVNTVKANGWNISDLLEIDDPELERMFHAGSPAYTDRKMGRVPDPATQSTGN</sequence>
<protein>
    <submittedName>
        <fullName evidence="2">Uncharacterized protein</fullName>
    </submittedName>
</protein>
<reference evidence="2 3" key="1">
    <citation type="submission" date="2008-04" db="EMBL/GenBank/DDBJ databases">
        <title>Draft genome sequence of Bacteroides coprocola (DSM 17136).</title>
        <authorList>
            <person name="Sudarsanam P."/>
            <person name="Ley R."/>
            <person name="Guruge J."/>
            <person name="Turnbaugh P.J."/>
            <person name="Mahowald M."/>
            <person name="Liep D."/>
            <person name="Gordon J."/>
        </authorList>
    </citation>
    <scope>NUCLEOTIDE SEQUENCE [LARGE SCALE GENOMIC DNA]</scope>
    <source>
        <strain evidence="2 3">DSM 17136</strain>
    </source>
</reference>
<reference evidence="2 3" key="2">
    <citation type="submission" date="2008-04" db="EMBL/GenBank/DDBJ databases">
        <authorList>
            <person name="Fulton L."/>
            <person name="Clifton S."/>
            <person name="Fulton B."/>
            <person name="Xu J."/>
            <person name="Minx P."/>
            <person name="Pepin K.H."/>
            <person name="Johnson M."/>
            <person name="Thiruvilangam P."/>
            <person name="Bhonagiri V."/>
            <person name="Nash W.E."/>
            <person name="Mardis E.R."/>
            <person name="Wilson R.K."/>
        </authorList>
    </citation>
    <scope>NUCLEOTIDE SEQUENCE [LARGE SCALE GENOMIC DNA]</scope>
    <source>
        <strain evidence="2 3">DSM 17136</strain>
    </source>
</reference>
<feature type="non-terminal residue" evidence="2">
    <location>
        <position position="92"/>
    </location>
</feature>
<comment type="caution">
    <text evidence="2">The sequence shown here is derived from an EMBL/GenBank/DDBJ whole genome shotgun (WGS) entry which is preliminary data.</text>
</comment>
<proteinExistence type="predicted"/>
<evidence type="ECO:0000256" key="1">
    <source>
        <dbReference type="SAM" id="MobiDB-lite"/>
    </source>
</evidence>
<evidence type="ECO:0000313" key="3">
    <source>
        <dbReference type="Proteomes" id="UP000003146"/>
    </source>
</evidence>
<dbReference type="EMBL" id="ABIY02000034">
    <property type="protein sequence ID" value="EDV02592.1"/>
    <property type="molecule type" value="Genomic_DNA"/>
</dbReference>
<dbReference type="STRING" id="470145.BACCOP_00310"/>
<gene>
    <name evidence="2" type="ORF">BACCOP_00310</name>
</gene>
<name>B3JEL7_9BACT</name>
<evidence type="ECO:0000313" key="2">
    <source>
        <dbReference type="EMBL" id="EDV02592.1"/>
    </source>
</evidence>
<feature type="region of interest" description="Disordered" evidence="1">
    <location>
        <begin position="70"/>
        <end position="92"/>
    </location>
</feature>
<dbReference type="AlphaFoldDB" id="B3JEL7"/>
<dbReference type="Proteomes" id="UP000003146">
    <property type="component" value="Unassembled WGS sequence"/>
</dbReference>
<accession>B3JEL7</accession>